<proteinExistence type="predicted"/>
<dbReference type="AlphaFoldDB" id="A0A388K0B3"/>
<keyword evidence="1 3" id="KW-0547">Nucleotide-binding</keyword>
<dbReference type="InterPro" id="IPR017441">
    <property type="entry name" value="Protein_kinase_ATP_BS"/>
</dbReference>
<dbReference type="STRING" id="69332.A0A388K0B3"/>
<dbReference type="OrthoDB" id="248923at2759"/>
<feature type="region of interest" description="Disordered" evidence="4">
    <location>
        <begin position="750"/>
        <end position="775"/>
    </location>
</feature>
<reference evidence="6 7" key="1">
    <citation type="journal article" date="2018" name="Cell">
        <title>The Chara Genome: Secondary Complexity and Implications for Plant Terrestrialization.</title>
        <authorList>
            <person name="Nishiyama T."/>
            <person name="Sakayama H."/>
            <person name="Vries J.D."/>
            <person name="Buschmann H."/>
            <person name="Saint-Marcoux D."/>
            <person name="Ullrich K.K."/>
            <person name="Haas F.B."/>
            <person name="Vanderstraeten L."/>
            <person name="Becker D."/>
            <person name="Lang D."/>
            <person name="Vosolsobe S."/>
            <person name="Rombauts S."/>
            <person name="Wilhelmsson P.K.I."/>
            <person name="Janitza P."/>
            <person name="Kern R."/>
            <person name="Heyl A."/>
            <person name="Rumpler F."/>
            <person name="Villalobos L.I.A.C."/>
            <person name="Clay J.M."/>
            <person name="Skokan R."/>
            <person name="Toyoda A."/>
            <person name="Suzuki Y."/>
            <person name="Kagoshima H."/>
            <person name="Schijlen E."/>
            <person name="Tajeshwar N."/>
            <person name="Catarino B."/>
            <person name="Hetherington A.J."/>
            <person name="Saltykova A."/>
            <person name="Bonnot C."/>
            <person name="Breuninger H."/>
            <person name="Symeonidi A."/>
            <person name="Radhakrishnan G.V."/>
            <person name="Van Nieuwerburgh F."/>
            <person name="Deforce D."/>
            <person name="Chang C."/>
            <person name="Karol K.G."/>
            <person name="Hedrich R."/>
            <person name="Ulvskov P."/>
            <person name="Glockner G."/>
            <person name="Delwiche C.F."/>
            <person name="Petrasek J."/>
            <person name="Van de Peer Y."/>
            <person name="Friml J."/>
            <person name="Beilby M."/>
            <person name="Dolan L."/>
            <person name="Kohara Y."/>
            <person name="Sugano S."/>
            <person name="Fujiyama A."/>
            <person name="Delaux P.-M."/>
            <person name="Quint M."/>
            <person name="TheiBen G."/>
            <person name="Hagemann M."/>
            <person name="Harholt J."/>
            <person name="Dunand C."/>
            <person name="Zachgo S."/>
            <person name="Langdale J."/>
            <person name="Maumus F."/>
            <person name="Straeten D.V.D."/>
            <person name="Gould S.B."/>
            <person name="Rensing S.A."/>
        </authorList>
    </citation>
    <scope>NUCLEOTIDE SEQUENCE [LARGE SCALE GENOMIC DNA]</scope>
    <source>
        <strain evidence="6 7">S276</strain>
    </source>
</reference>
<keyword evidence="7" id="KW-1185">Reference proteome</keyword>
<evidence type="ECO:0000256" key="3">
    <source>
        <dbReference type="PROSITE-ProRule" id="PRU10141"/>
    </source>
</evidence>
<dbReference type="PROSITE" id="PS50011">
    <property type="entry name" value="PROTEIN_KINASE_DOM"/>
    <property type="match status" value="1"/>
</dbReference>
<dbReference type="InterPro" id="IPR000719">
    <property type="entry name" value="Prot_kinase_dom"/>
</dbReference>
<dbReference type="Gramene" id="GBG63482">
    <property type="protein sequence ID" value="GBG63482"/>
    <property type="gene ID" value="CBR_g38100"/>
</dbReference>
<dbReference type="SMART" id="SM00220">
    <property type="entry name" value="S_TKc"/>
    <property type="match status" value="1"/>
</dbReference>
<evidence type="ECO:0000256" key="1">
    <source>
        <dbReference type="ARBA" id="ARBA00022741"/>
    </source>
</evidence>
<dbReference type="GO" id="GO:0005524">
    <property type="term" value="F:ATP binding"/>
    <property type="evidence" value="ECO:0007669"/>
    <property type="project" value="UniProtKB-UniRule"/>
</dbReference>
<dbReference type="InterPro" id="IPR050117">
    <property type="entry name" value="MAPK"/>
</dbReference>
<dbReference type="Pfam" id="PF00069">
    <property type="entry name" value="Pkinase"/>
    <property type="match status" value="1"/>
</dbReference>
<evidence type="ECO:0000256" key="4">
    <source>
        <dbReference type="SAM" id="MobiDB-lite"/>
    </source>
</evidence>
<feature type="region of interest" description="Disordered" evidence="4">
    <location>
        <begin position="787"/>
        <end position="849"/>
    </location>
</feature>
<evidence type="ECO:0000256" key="2">
    <source>
        <dbReference type="ARBA" id="ARBA00022840"/>
    </source>
</evidence>
<sequence length="849" mass="93020">MAKEVVFMCPERGIYCVGGKFWPVGKSYILHEQVGSGSYGDVCKATDRETGEVVALKRIADVLCCPMLAKRVLREVCIMRRISHPYVIRLSNVFIEQSTEGQGGIDLYIATEFADGEPQGLNVPAKSGKEYGMFAARWHSGIMPGEERSSRKKEEQQTATEHWSRTGVITVRDIKSENTLLMTNMTVKICDFGLSRSAFGGCPALDSTKPGKKELRRQYTKTVVTPSYRAPEVVMSRGIYTSAIDIWSVGCIFWELIQRQKDQNRLGPPRPLFGLRGEPATPEEGATYVHNISTLLHEQMDVIFNVIGTPSWQDIKSVPGERWQAYLRGLPGRAGNLQMQLHGYDKEAVDLLSRMLSFNPETRCTAEEALSHTYFNSIARQSAPFQGTAEEVSFPPLPDDKHFWQVREPAVALGLLERELGRSVAEADGGKRLLAWLIESEAKAAAQDCSRKAPAPARPIASCPLATPTFAVNTGHFQQCLVDQHEQQDGRQGQQVDMRSRVIVRLSLQCHEANEFVTLPQAANSGWPGVIGASISEAEQFEADVDVEEEVEEDEEDEVEEEEEEEEEEGEEEEEEEEEGRLSDDGMIAYTGGHNPRPNRPAYLHYNNDQQASFGSIHGCLLENVTPPLRESHSLHPNLTLIGCQRDTGTDSSTIGAGSSSSICCAARVRRTSLDPAVLPLVVDQGTRASQYLEPIPCPRAGPGTLRPEVHFMSLHDSNHLTQRTCGQVVDAARDSNAPQTGGMINMMSCRVPDSNSEPVAPQDGGNGPVPSGEDDIEGCLIAARQGQRDSAPCHDSSVAPVAGGAAGTTSGGEPVDQVAGGNGSRRVEQRHNLNSQELPHRKRVCLRA</sequence>
<dbReference type="SUPFAM" id="SSF56112">
    <property type="entry name" value="Protein kinase-like (PK-like)"/>
    <property type="match status" value="1"/>
</dbReference>
<name>A0A388K0B3_CHABU</name>
<feature type="binding site" evidence="3">
    <location>
        <position position="57"/>
    </location>
    <ligand>
        <name>ATP</name>
        <dbReference type="ChEBI" id="CHEBI:30616"/>
    </ligand>
</feature>
<keyword evidence="2 3" id="KW-0067">ATP-binding</keyword>
<dbReference type="Gene3D" id="1.10.510.10">
    <property type="entry name" value="Transferase(Phosphotransferase) domain 1"/>
    <property type="match status" value="1"/>
</dbReference>
<feature type="compositionally biased region" description="Acidic residues" evidence="4">
    <location>
        <begin position="541"/>
        <end position="579"/>
    </location>
</feature>
<dbReference type="EMBL" id="BFEA01000039">
    <property type="protein sequence ID" value="GBG63482.1"/>
    <property type="molecule type" value="Genomic_DNA"/>
</dbReference>
<dbReference type="InterPro" id="IPR011009">
    <property type="entry name" value="Kinase-like_dom_sf"/>
</dbReference>
<comment type="caution">
    <text evidence="6">The sequence shown here is derived from an EMBL/GenBank/DDBJ whole genome shotgun (WGS) entry which is preliminary data.</text>
</comment>
<dbReference type="PANTHER" id="PTHR24055">
    <property type="entry name" value="MITOGEN-ACTIVATED PROTEIN KINASE"/>
    <property type="match status" value="1"/>
</dbReference>
<evidence type="ECO:0000259" key="5">
    <source>
        <dbReference type="PROSITE" id="PS50011"/>
    </source>
</evidence>
<evidence type="ECO:0000313" key="7">
    <source>
        <dbReference type="Proteomes" id="UP000265515"/>
    </source>
</evidence>
<dbReference type="PROSITE" id="PS00107">
    <property type="entry name" value="PROTEIN_KINASE_ATP"/>
    <property type="match status" value="1"/>
</dbReference>
<evidence type="ECO:0000313" key="6">
    <source>
        <dbReference type="EMBL" id="GBG63482.1"/>
    </source>
</evidence>
<protein>
    <recommendedName>
        <fullName evidence="5">Protein kinase domain-containing protein</fullName>
    </recommendedName>
</protein>
<dbReference type="GO" id="GO:0004672">
    <property type="term" value="F:protein kinase activity"/>
    <property type="evidence" value="ECO:0007669"/>
    <property type="project" value="InterPro"/>
</dbReference>
<gene>
    <name evidence="6" type="ORF">CBR_g38100</name>
</gene>
<dbReference type="Gene3D" id="3.30.200.20">
    <property type="entry name" value="Phosphorylase Kinase, domain 1"/>
    <property type="match status" value="1"/>
</dbReference>
<organism evidence="6 7">
    <name type="scientific">Chara braunii</name>
    <name type="common">Braun's stonewort</name>
    <dbReference type="NCBI Taxonomy" id="69332"/>
    <lineage>
        <taxon>Eukaryota</taxon>
        <taxon>Viridiplantae</taxon>
        <taxon>Streptophyta</taxon>
        <taxon>Charophyceae</taxon>
        <taxon>Charales</taxon>
        <taxon>Characeae</taxon>
        <taxon>Chara</taxon>
    </lineage>
</organism>
<feature type="domain" description="Protein kinase" evidence="5">
    <location>
        <begin position="28"/>
        <end position="375"/>
    </location>
</feature>
<dbReference type="Proteomes" id="UP000265515">
    <property type="component" value="Unassembled WGS sequence"/>
</dbReference>
<feature type="region of interest" description="Disordered" evidence="4">
    <location>
        <begin position="541"/>
        <end position="586"/>
    </location>
</feature>
<accession>A0A388K0B3</accession>